<evidence type="ECO:0000313" key="5">
    <source>
        <dbReference type="Proteomes" id="UP000708298"/>
    </source>
</evidence>
<evidence type="ECO:0000259" key="2">
    <source>
        <dbReference type="Pfam" id="PF01408"/>
    </source>
</evidence>
<sequence length="393" mass="42347">MTDAAHYATRIPKIRRNGILDKKTLGIGLVGSGFMGRTHALGLASVGRVFDLPVVPRLELLADATMPLAEAAAARFGFARATDDWQSLVADPAVAIVDITAPNKLHAPIALAALAAGKPVYCEKPLAPTAEEALTMALAAERAGVVTQVGFNYICNPMLTLARDMIAAGELGQIWGFRGIHAEDFMANRQTPWTWRLDPAGGAGAIADIGSHIIGMARYLLGPIAAVCADVETVIDRRPLPGQPDELRTVAVDDQARLLVRFGNGCRGTVEASWLSSGRQMQLEFEVIGEKGALVFSQERFNELRYYKTEADRSRNGFRTILAGPEHAPYGAFCVAGGHQIGFNDLKVIEIRNFLAALAGGPKPFADFREGYEVQRVIDAALLSSKNEAWVRL</sequence>
<evidence type="ECO:0000256" key="1">
    <source>
        <dbReference type="ARBA" id="ARBA00023002"/>
    </source>
</evidence>
<dbReference type="PANTHER" id="PTHR43818">
    <property type="entry name" value="BCDNA.GH03377"/>
    <property type="match status" value="1"/>
</dbReference>
<keyword evidence="5" id="KW-1185">Reference proteome</keyword>
<dbReference type="InterPro" id="IPR000683">
    <property type="entry name" value="Gfo/Idh/MocA-like_OxRdtase_N"/>
</dbReference>
<organism evidence="4 5">
    <name type="scientific">Acidisoma silvae</name>
    <dbReference type="NCBI Taxonomy" id="2802396"/>
    <lineage>
        <taxon>Bacteria</taxon>
        <taxon>Pseudomonadati</taxon>
        <taxon>Pseudomonadota</taxon>
        <taxon>Alphaproteobacteria</taxon>
        <taxon>Acetobacterales</taxon>
        <taxon>Acidocellaceae</taxon>
        <taxon>Acidisoma</taxon>
    </lineage>
</organism>
<dbReference type="InterPro" id="IPR055170">
    <property type="entry name" value="GFO_IDH_MocA-like_dom"/>
</dbReference>
<feature type="domain" description="GFO/IDH/MocA-like oxidoreductase" evidence="3">
    <location>
        <begin position="162"/>
        <end position="294"/>
    </location>
</feature>
<accession>A0A964DZF7</accession>
<dbReference type="GO" id="GO:0016491">
    <property type="term" value="F:oxidoreductase activity"/>
    <property type="evidence" value="ECO:0007669"/>
    <property type="project" value="UniProtKB-KW"/>
</dbReference>
<evidence type="ECO:0000313" key="4">
    <source>
        <dbReference type="EMBL" id="MCB8876077.1"/>
    </source>
</evidence>
<dbReference type="SUPFAM" id="SSF55347">
    <property type="entry name" value="Glyceraldehyde-3-phosphate dehydrogenase-like, C-terminal domain"/>
    <property type="match status" value="1"/>
</dbReference>
<dbReference type="EMBL" id="JAESVB010000005">
    <property type="protein sequence ID" value="MCB8876077.1"/>
    <property type="molecule type" value="Genomic_DNA"/>
</dbReference>
<protein>
    <submittedName>
        <fullName evidence="4">Gfo/Idh/MocA family oxidoreductase</fullName>
    </submittedName>
</protein>
<evidence type="ECO:0000259" key="3">
    <source>
        <dbReference type="Pfam" id="PF22725"/>
    </source>
</evidence>
<dbReference type="Gene3D" id="3.40.50.720">
    <property type="entry name" value="NAD(P)-binding Rossmann-like Domain"/>
    <property type="match status" value="1"/>
</dbReference>
<comment type="caution">
    <text evidence="4">The sequence shown here is derived from an EMBL/GenBank/DDBJ whole genome shotgun (WGS) entry which is preliminary data.</text>
</comment>
<reference evidence="4" key="1">
    <citation type="journal article" date="2021" name="Microorganisms">
        <title>Acidisoma silvae sp. nov. and Acidisomacellulosilytica sp. nov., Two Acidophilic Bacteria Isolated from Decaying Wood, Hydrolyzing Cellulose and Producing Poly-3-hydroxybutyrate.</title>
        <authorList>
            <person name="Mieszkin S."/>
            <person name="Pouder E."/>
            <person name="Uroz S."/>
            <person name="Simon-Colin C."/>
            <person name="Alain K."/>
        </authorList>
    </citation>
    <scope>NUCLEOTIDE SEQUENCE</scope>
    <source>
        <strain evidence="4">HW T2.11</strain>
    </source>
</reference>
<dbReference type="InterPro" id="IPR050463">
    <property type="entry name" value="Gfo/Idh/MocA_oxidrdct_glycsds"/>
</dbReference>
<dbReference type="Proteomes" id="UP000708298">
    <property type="component" value="Unassembled WGS sequence"/>
</dbReference>
<dbReference type="SUPFAM" id="SSF51735">
    <property type="entry name" value="NAD(P)-binding Rossmann-fold domains"/>
    <property type="match status" value="1"/>
</dbReference>
<keyword evidence="1" id="KW-0560">Oxidoreductase</keyword>
<gene>
    <name evidence="4" type="ORF">ASILVAE211_12870</name>
</gene>
<reference evidence="4" key="2">
    <citation type="submission" date="2021-01" db="EMBL/GenBank/DDBJ databases">
        <authorList>
            <person name="Mieszkin S."/>
            <person name="Pouder E."/>
            <person name="Alain K."/>
        </authorList>
    </citation>
    <scope>NUCLEOTIDE SEQUENCE</scope>
    <source>
        <strain evidence="4">HW T2.11</strain>
    </source>
</reference>
<dbReference type="Gene3D" id="3.30.360.10">
    <property type="entry name" value="Dihydrodipicolinate Reductase, domain 2"/>
    <property type="match status" value="1"/>
</dbReference>
<feature type="domain" description="Gfo/Idh/MocA-like oxidoreductase N-terminal" evidence="2">
    <location>
        <begin position="26"/>
        <end position="151"/>
    </location>
</feature>
<dbReference type="AlphaFoldDB" id="A0A964DZF7"/>
<name>A0A964DZF7_9PROT</name>
<dbReference type="InterPro" id="IPR036291">
    <property type="entry name" value="NAD(P)-bd_dom_sf"/>
</dbReference>
<dbReference type="PANTHER" id="PTHR43818:SF11">
    <property type="entry name" value="BCDNA.GH03377"/>
    <property type="match status" value="1"/>
</dbReference>
<dbReference type="Pfam" id="PF22725">
    <property type="entry name" value="GFO_IDH_MocA_C3"/>
    <property type="match status" value="1"/>
</dbReference>
<dbReference type="GO" id="GO:0000166">
    <property type="term" value="F:nucleotide binding"/>
    <property type="evidence" value="ECO:0007669"/>
    <property type="project" value="InterPro"/>
</dbReference>
<dbReference type="Pfam" id="PF01408">
    <property type="entry name" value="GFO_IDH_MocA"/>
    <property type="match status" value="1"/>
</dbReference>
<proteinExistence type="predicted"/>